<evidence type="ECO:0000313" key="3">
    <source>
        <dbReference type="Proteomes" id="UP000799436"/>
    </source>
</evidence>
<dbReference type="InterPro" id="IPR036609">
    <property type="entry name" value="LCCL_sf"/>
</dbReference>
<evidence type="ECO:0000313" key="2">
    <source>
        <dbReference type="EMBL" id="KAF2766586.1"/>
    </source>
</evidence>
<dbReference type="Gene3D" id="2.170.130.20">
    <property type="entry name" value="LCCL-like domain"/>
    <property type="match status" value="1"/>
</dbReference>
<proteinExistence type="predicted"/>
<dbReference type="OrthoDB" id="3596986at2759"/>
<feature type="region of interest" description="Disordered" evidence="1">
    <location>
        <begin position="181"/>
        <end position="201"/>
    </location>
</feature>
<keyword evidence="3" id="KW-1185">Reference proteome</keyword>
<organism evidence="2 3">
    <name type="scientific">Teratosphaeria nubilosa</name>
    <dbReference type="NCBI Taxonomy" id="161662"/>
    <lineage>
        <taxon>Eukaryota</taxon>
        <taxon>Fungi</taxon>
        <taxon>Dikarya</taxon>
        <taxon>Ascomycota</taxon>
        <taxon>Pezizomycotina</taxon>
        <taxon>Dothideomycetes</taxon>
        <taxon>Dothideomycetidae</taxon>
        <taxon>Mycosphaerellales</taxon>
        <taxon>Teratosphaeriaceae</taxon>
        <taxon>Teratosphaeria</taxon>
    </lineage>
</organism>
<dbReference type="Pfam" id="PF08642">
    <property type="entry name" value="Rxt3"/>
    <property type="match status" value="1"/>
</dbReference>
<feature type="region of interest" description="Disordered" evidence="1">
    <location>
        <begin position="1"/>
        <end position="44"/>
    </location>
</feature>
<reference evidence="2" key="1">
    <citation type="journal article" date="2020" name="Stud. Mycol.">
        <title>101 Dothideomycetes genomes: a test case for predicting lifestyles and emergence of pathogens.</title>
        <authorList>
            <person name="Haridas S."/>
            <person name="Albert R."/>
            <person name="Binder M."/>
            <person name="Bloem J."/>
            <person name="Labutti K."/>
            <person name="Salamov A."/>
            <person name="Andreopoulos B."/>
            <person name="Baker S."/>
            <person name="Barry K."/>
            <person name="Bills G."/>
            <person name="Bluhm B."/>
            <person name="Cannon C."/>
            <person name="Castanera R."/>
            <person name="Culley D."/>
            <person name="Daum C."/>
            <person name="Ezra D."/>
            <person name="Gonzalez J."/>
            <person name="Henrissat B."/>
            <person name="Kuo A."/>
            <person name="Liang C."/>
            <person name="Lipzen A."/>
            <person name="Lutzoni F."/>
            <person name="Magnuson J."/>
            <person name="Mondo S."/>
            <person name="Nolan M."/>
            <person name="Ohm R."/>
            <person name="Pangilinan J."/>
            <person name="Park H.-J."/>
            <person name="Ramirez L."/>
            <person name="Alfaro M."/>
            <person name="Sun H."/>
            <person name="Tritt A."/>
            <person name="Yoshinaga Y."/>
            <person name="Zwiers L.-H."/>
            <person name="Turgeon B."/>
            <person name="Goodwin S."/>
            <person name="Spatafora J."/>
            <person name="Crous P."/>
            <person name="Grigoriev I."/>
        </authorList>
    </citation>
    <scope>NUCLEOTIDE SEQUENCE</scope>
    <source>
        <strain evidence="2">CBS 116005</strain>
    </source>
</reference>
<dbReference type="Proteomes" id="UP000799436">
    <property type="component" value="Unassembled WGS sequence"/>
</dbReference>
<dbReference type="AlphaFoldDB" id="A0A6G1L123"/>
<name>A0A6G1L123_9PEZI</name>
<dbReference type="InterPro" id="IPR013951">
    <property type="entry name" value="Rxt3"/>
</dbReference>
<dbReference type="EMBL" id="ML995869">
    <property type="protein sequence ID" value="KAF2766586.1"/>
    <property type="molecule type" value="Genomic_DNA"/>
</dbReference>
<accession>A0A6G1L123</accession>
<sequence length="320" mass="35043">MRFTSNPASGPTHHHHHQHGITAHPAHHHHHHHHAPTRTLPPSYKPAVTVQTKAVLAAIADKPRMHLGSQLYSTDLSQPANADVSLDAKIKYRSRMKELPYLQDRENCTFTIRVPRYYLQATDAMNENDEPSPLAAICKQRQVWGTDVYTDDSDVVAAAVHSGWLKGDFGEFNDDLQLLCGDEPDMDTSDETSPDPPLTFDTRPAKPAKISAGHDLHITVLIVPPVEQYVSSTQHFIQSREWKEKHDGMSYMIQRIEFVDEGPATRFCERGLVAKKQRIAVEEAARREAAAGLLMFAASGGGGGAAGLGGGVSVSVSVGA</sequence>
<dbReference type="SUPFAM" id="SSF69848">
    <property type="entry name" value="LCCL domain"/>
    <property type="match status" value="1"/>
</dbReference>
<evidence type="ECO:0000256" key="1">
    <source>
        <dbReference type="SAM" id="MobiDB-lite"/>
    </source>
</evidence>
<feature type="compositionally biased region" description="Acidic residues" evidence="1">
    <location>
        <begin position="182"/>
        <end position="193"/>
    </location>
</feature>
<gene>
    <name evidence="2" type="ORF">EJ03DRAFT_277873</name>
</gene>
<feature type="compositionally biased region" description="Basic residues" evidence="1">
    <location>
        <begin position="12"/>
        <end position="36"/>
    </location>
</feature>
<protein>
    <submittedName>
        <fullName evidence="2">Rxt3-domain-containing protein</fullName>
    </submittedName>
</protein>